<name>A0ABZ0SFY3_9GAMM</name>
<dbReference type="EMBL" id="CP121472">
    <property type="protein sequence ID" value="WPL19955.1"/>
    <property type="molecule type" value="Genomic_DNA"/>
</dbReference>
<evidence type="ECO:0000313" key="3">
    <source>
        <dbReference type="Proteomes" id="UP001432180"/>
    </source>
</evidence>
<accession>A0ABZ0SFY3</accession>
<sequence length="57" mass="6383">MNRIPANARININRILSIGSLSFFTRNWIEAAGTPRLAPENSTNSEAEPKDRAMQLK</sequence>
<evidence type="ECO:0000256" key="1">
    <source>
        <dbReference type="SAM" id="MobiDB-lite"/>
    </source>
</evidence>
<dbReference type="Proteomes" id="UP001432180">
    <property type="component" value="Chromosome"/>
</dbReference>
<keyword evidence="3" id="KW-1185">Reference proteome</keyword>
<organism evidence="2 3">
    <name type="scientific">Thiorhodovibrio winogradskyi</name>
    <dbReference type="NCBI Taxonomy" id="77007"/>
    <lineage>
        <taxon>Bacteria</taxon>
        <taxon>Pseudomonadati</taxon>
        <taxon>Pseudomonadota</taxon>
        <taxon>Gammaproteobacteria</taxon>
        <taxon>Chromatiales</taxon>
        <taxon>Chromatiaceae</taxon>
        <taxon>Thiorhodovibrio</taxon>
    </lineage>
</organism>
<feature type="region of interest" description="Disordered" evidence="1">
    <location>
        <begin position="34"/>
        <end position="57"/>
    </location>
</feature>
<feature type="compositionally biased region" description="Basic and acidic residues" evidence="1">
    <location>
        <begin position="47"/>
        <end position="57"/>
    </location>
</feature>
<proteinExistence type="predicted"/>
<gene>
    <name evidence="2" type="ORF">Thiowin_05110</name>
</gene>
<protein>
    <submittedName>
        <fullName evidence="2">Uncharacterized protein</fullName>
    </submittedName>
</protein>
<reference evidence="2 3" key="1">
    <citation type="journal article" date="2023" name="Microorganisms">
        <title>Thiorhodovibrio frisius and Trv. litoralis spp. nov., Two Novel Members from a Clade of Fastidious Purple Sulfur Bacteria That Exhibit Unique Red-Shifted Light-Harvesting Capabilities.</title>
        <authorList>
            <person name="Methner A."/>
            <person name="Kuzyk S.B."/>
            <person name="Petersen J."/>
            <person name="Bauer S."/>
            <person name="Brinkmann H."/>
            <person name="Sichau K."/>
            <person name="Wanner G."/>
            <person name="Wolf J."/>
            <person name="Neumann-Schaal M."/>
            <person name="Henke P."/>
            <person name="Tank M."/>
            <person name="Sproer C."/>
            <person name="Bunk B."/>
            <person name="Overmann J."/>
        </authorList>
    </citation>
    <scope>NUCLEOTIDE SEQUENCE [LARGE SCALE GENOMIC DNA]</scope>
    <source>
        <strain evidence="2 3">DSM 6702</strain>
    </source>
</reference>
<evidence type="ECO:0000313" key="2">
    <source>
        <dbReference type="EMBL" id="WPL19955.1"/>
    </source>
</evidence>